<evidence type="ECO:0000256" key="1">
    <source>
        <dbReference type="SAM" id="SignalP"/>
    </source>
</evidence>
<name>A0AAD6UJL5_9AGAR</name>
<dbReference type="AlphaFoldDB" id="A0AAD6UJL5"/>
<organism evidence="2 3">
    <name type="scientific">Mycena belliarum</name>
    <dbReference type="NCBI Taxonomy" id="1033014"/>
    <lineage>
        <taxon>Eukaryota</taxon>
        <taxon>Fungi</taxon>
        <taxon>Dikarya</taxon>
        <taxon>Basidiomycota</taxon>
        <taxon>Agaricomycotina</taxon>
        <taxon>Agaricomycetes</taxon>
        <taxon>Agaricomycetidae</taxon>
        <taxon>Agaricales</taxon>
        <taxon>Marasmiineae</taxon>
        <taxon>Mycenaceae</taxon>
        <taxon>Mycena</taxon>
    </lineage>
</organism>
<feature type="signal peptide" evidence="1">
    <location>
        <begin position="1"/>
        <end position="19"/>
    </location>
</feature>
<sequence>MHLVPTLIHALTTATLAAAVTPTRRSLPLSLNPTPQDLSNVTTGVSMRAPQALTNAKRLALGLPLLKPHRRVTAPPTSSPLPPVHQRCIVRAVGTDNTDFGYLSPLWNAFNEYGLFQASPDGALELAFSYPPGSPSQISITAANGPSAVYPFFGAIVAFYSTSNDFDLGSYNHAYLGGTTQTAAGAPPSPEGSNSFSAGTGIPMDIESAIWSYDPVTHALTAQWINTDGAAPPTHIVYVNDSNHALAITGDVVALRVAFGAYYPELLLTCVPPTPGTTT</sequence>
<gene>
    <name evidence="2" type="ORF">B0H15DRAFT_944235</name>
</gene>
<reference evidence="2" key="1">
    <citation type="submission" date="2023-03" db="EMBL/GenBank/DDBJ databases">
        <title>Massive genome expansion in bonnet fungi (Mycena s.s.) driven by repeated elements and novel gene families across ecological guilds.</title>
        <authorList>
            <consortium name="Lawrence Berkeley National Laboratory"/>
            <person name="Harder C.B."/>
            <person name="Miyauchi S."/>
            <person name="Viragh M."/>
            <person name="Kuo A."/>
            <person name="Thoen E."/>
            <person name="Andreopoulos B."/>
            <person name="Lu D."/>
            <person name="Skrede I."/>
            <person name="Drula E."/>
            <person name="Henrissat B."/>
            <person name="Morin E."/>
            <person name="Kohler A."/>
            <person name="Barry K."/>
            <person name="LaButti K."/>
            <person name="Morin E."/>
            <person name="Salamov A."/>
            <person name="Lipzen A."/>
            <person name="Mereny Z."/>
            <person name="Hegedus B."/>
            <person name="Baldrian P."/>
            <person name="Stursova M."/>
            <person name="Weitz H."/>
            <person name="Taylor A."/>
            <person name="Grigoriev I.V."/>
            <person name="Nagy L.G."/>
            <person name="Martin F."/>
            <person name="Kauserud H."/>
        </authorList>
    </citation>
    <scope>NUCLEOTIDE SEQUENCE</scope>
    <source>
        <strain evidence="2">CBHHK173m</strain>
    </source>
</reference>
<keyword evidence="3" id="KW-1185">Reference proteome</keyword>
<dbReference type="EMBL" id="JARJCN010000005">
    <property type="protein sequence ID" value="KAJ7100943.1"/>
    <property type="molecule type" value="Genomic_DNA"/>
</dbReference>
<evidence type="ECO:0000313" key="3">
    <source>
        <dbReference type="Proteomes" id="UP001222325"/>
    </source>
</evidence>
<keyword evidence="1" id="KW-0732">Signal</keyword>
<evidence type="ECO:0000313" key="2">
    <source>
        <dbReference type="EMBL" id="KAJ7100943.1"/>
    </source>
</evidence>
<dbReference type="Proteomes" id="UP001222325">
    <property type="component" value="Unassembled WGS sequence"/>
</dbReference>
<proteinExistence type="predicted"/>
<protein>
    <submittedName>
        <fullName evidence="2">Uncharacterized protein</fullName>
    </submittedName>
</protein>
<accession>A0AAD6UJL5</accession>
<feature type="chain" id="PRO_5042189235" evidence="1">
    <location>
        <begin position="20"/>
        <end position="279"/>
    </location>
</feature>
<comment type="caution">
    <text evidence="2">The sequence shown here is derived from an EMBL/GenBank/DDBJ whole genome shotgun (WGS) entry which is preliminary data.</text>
</comment>